<feature type="region of interest" description="Disordered" evidence="11">
    <location>
        <begin position="760"/>
        <end position="783"/>
    </location>
</feature>
<dbReference type="GO" id="GO:0005654">
    <property type="term" value="C:nucleoplasm"/>
    <property type="evidence" value="ECO:0007669"/>
    <property type="project" value="UniProtKB-SubCell"/>
</dbReference>
<feature type="compositionally biased region" description="Basic and acidic residues" evidence="11">
    <location>
        <begin position="4299"/>
        <end position="4310"/>
    </location>
</feature>
<dbReference type="InterPro" id="IPR025662">
    <property type="entry name" value="Sigma_54_int_dom_ATP-bd_1"/>
</dbReference>
<keyword evidence="8 10" id="KW-0143">Chaperone</keyword>
<feature type="region of interest" description="Disordered" evidence="11">
    <location>
        <begin position="4105"/>
        <end position="4597"/>
    </location>
</feature>
<evidence type="ECO:0000256" key="2">
    <source>
        <dbReference type="ARBA" id="ARBA00004642"/>
    </source>
</evidence>
<dbReference type="GO" id="GO:0000027">
    <property type="term" value="P:ribosomal large subunit assembly"/>
    <property type="evidence" value="ECO:0007669"/>
    <property type="project" value="InterPro"/>
</dbReference>
<dbReference type="SUPFAM" id="SSF53300">
    <property type="entry name" value="vWA-like"/>
    <property type="match status" value="1"/>
</dbReference>
<comment type="function">
    <text evidence="10">Nuclear chaperone required for maturation and nuclear export of pre-60S ribosome subunits.</text>
</comment>
<dbReference type="Pfam" id="PF17867">
    <property type="entry name" value="AAA_lid_7"/>
    <property type="match status" value="3"/>
</dbReference>
<dbReference type="InterPro" id="IPR041190">
    <property type="entry name" value="Midasin_AAA_lid_5"/>
</dbReference>
<dbReference type="PIRSF" id="PIRSF010340">
    <property type="entry name" value="Midasin"/>
    <property type="match status" value="1"/>
</dbReference>
<feature type="compositionally biased region" description="Acidic residues" evidence="11">
    <location>
        <begin position="4158"/>
        <end position="4210"/>
    </location>
</feature>
<dbReference type="InterPro" id="IPR048617">
    <property type="entry name" value="MDN1_AAA_lid_4"/>
</dbReference>
<gene>
    <name evidence="13" type="ORF">PACTADRAFT_71717</name>
</gene>
<dbReference type="GO" id="GO:0016887">
    <property type="term" value="F:ATP hydrolysis activity"/>
    <property type="evidence" value="ECO:0007669"/>
    <property type="project" value="InterPro"/>
</dbReference>
<feature type="compositionally biased region" description="Acidic residues" evidence="11">
    <location>
        <begin position="4349"/>
        <end position="4372"/>
    </location>
</feature>
<dbReference type="Proteomes" id="UP000094236">
    <property type="component" value="Unassembled WGS sequence"/>
</dbReference>
<dbReference type="PANTHER" id="PTHR48103">
    <property type="entry name" value="MIDASIN-RELATED"/>
    <property type="match status" value="1"/>
</dbReference>
<dbReference type="PANTHER" id="PTHR48103:SF2">
    <property type="entry name" value="MIDASIN"/>
    <property type="match status" value="1"/>
</dbReference>
<reference evidence="14" key="1">
    <citation type="submission" date="2016-05" db="EMBL/GenBank/DDBJ databases">
        <title>Comparative genomics of biotechnologically important yeasts.</title>
        <authorList>
            <consortium name="DOE Joint Genome Institute"/>
            <person name="Riley R."/>
            <person name="Haridas S."/>
            <person name="Wolfe K.H."/>
            <person name="Lopes M.R."/>
            <person name="Hittinger C.T."/>
            <person name="Goker M."/>
            <person name="Salamov A."/>
            <person name="Wisecaver J."/>
            <person name="Long T.M."/>
            <person name="Aerts A.L."/>
            <person name="Barry K."/>
            <person name="Choi C."/>
            <person name="Clum A."/>
            <person name="Coughlan A.Y."/>
            <person name="Deshpande S."/>
            <person name="Douglass A.P."/>
            <person name="Hanson S.J."/>
            <person name="Klenk H.-P."/>
            <person name="Labutti K."/>
            <person name="Lapidus A."/>
            <person name="Lindquist E."/>
            <person name="Lipzen A."/>
            <person name="Meier-Kolthoff J.P."/>
            <person name="Ohm R.A."/>
            <person name="Otillar R.P."/>
            <person name="Pangilinan J."/>
            <person name="Peng Y."/>
            <person name="Rokas A."/>
            <person name="Rosa C.A."/>
            <person name="Scheuner C."/>
            <person name="Sibirny A.A."/>
            <person name="Slot J.C."/>
            <person name="Stielow J.B."/>
            <person name="Sun H."/>
            <person name="Kurtzman C.P."/>
            <person name="Blackwell M."/>
            <person name="Grigoriev I.V."/>
            <person name="Jeffries T.W."/>
        </authorList>
    </citation>
    <scope>NUCLEOTIDE SEQUENCE [LARGE SCALE GENOMIC DNA]</scope>
    <source>
        <strain evidence="14">NRRL Y-2460</strain>
    </source>
</reference>
<evidence type="ECO:0000256" key="4">
    <source>
        <dbReference type="ARBA" id="ARBA00017143"/>
    </source>
</evidence>
<evidence type="ECO:0000256" key="9">
    <source>
        <dbReference type="ARBA" id="ARBA00023242"/>
    </source>
</evidence>
<keyword evidence="7 10" id="KW-0067">ATP-binding</keyword>
<comment type="subcellular location">
    <subcellularLocation>
        <location evidence="1">Nucleus</location>
        <location evidence="1">Nucleolus</location>
    </subcellularLocation>
    <subcellularLocation>
        <location evidence="2">Nucleus</location>
        <location evidence="2">Nucleoplasm</location>
    </subcellularLocation>
</comment>
<keyword evidence="6 10" id="KW-0547">Nucleotide-binding</keyword>
<dbReference type="Gene3D" id="3.40.50.300">
    <property type="entry name" value="P-loop containing nucleotide triphosphate hydrolases"/>
    <property type="match status" value="6"/>
</dbReference>
<feature type="compositionally biased region" description="Basic and acidic residues" evidence="11">
    <location>
        <begin position="4445"/>
        <end position="4460"/>
    </location>
</feature>
<proteinExistence type="inferred from homology"/>
<dbReference type="GO" id="GO:0005730">
    <property type="term" value="C:nucleolus"/>
    <property type="evidence" value="ECO:0007669"/>
    <property type="project" value="UniProtKB-SubCell"/>
</dbReference>
<dbReference type="FunFam" id="3.40.50.300:FF:000142">
    <property type="entry name" value="Midasin"/>
    <property type="match status" value="1"/>
</dbReference>
<comment type="similarity">
    <text evidence="3 10">Belongs to the midasin family.</text>
</comment>
<dbReference type="InterPro" id="IPR002035">
    <property type="entry name" value="VWF_A"/>
</dbReference>
<dbReference type="InterPro" id="IPR036465">
    <property type="entry name" value="vWFA_dom_sf"/>
</dbReference>
<feature type="compositionally biased region" description="Acidic residues" evidence="11">
    <location>
        <begin position="4575"/>
        <end position="4595"/>
    </location>
</feature>
<dbReference type="InterPro" id="IPR040848">
    <property type="entry name" value="AAA_lid_7"/>
</dbReference>
<feature type="compositionally biased region" description="Basic and acidic residues" evidence="11">
    <location>
        <begin position="4374"/>
        <end position="4387"/>
    </location>
</feature>
<keyword evidence="14" id="KW-1185">Reference proteome</keyword>
<evidence type="ECO:0000256" key="1">
    <source>
        <dbReference type="ARBA" id="ARBA00004604"/>
    </source>
</evidence>
<feature type="domain" description="VWFA" evidence="12">
    <location>
        <begin position="4754"/>
        <end position="4949"/>
    </location>
</feature>
<organism evidence="13 14">
    <name type="scientific">Pachysolen tannophilus NRRL Y-2460</name>
    <dbReference type="NCBI Taxonomy" id="669874"/>
    <lineage>
        <taxon>Eukaryota</taxon>
        <taxon>Fungi</taxon>
        <taxon>Dikarya</taxon>
        <taxon>Ascomycota</taxon>
        <taxon>Saccharomycotina</taxon>
        <taxon>Pichiomycetes</taxon>
        <taxon>Pachysolenaceae</taxon>
        <taxon>Pachysolen</taxon>
    </lineage>
</organism>
<feature type="compositionally biased region" description="Basic and acidic residues" evidence="11">
    <location>
        <begin position="4253"/>
        <end position="4267"/>
    </location>
</feature>
<evidence type="ECO:0000256" key="5">
    <source>
        <dbReference type="ARBA" id="ARBA00022553"/>
    </source>
</evidence>
<keyword evidence="9 10" id="KW-0539">Nucleus</keyword>
<accession>A0A1E4TPV3</accession>
<dbReference type="FunFam" id="3.40.50.300:FF:001368">
    <property type="entry name" value="Midasin"/>
    <property type="match status" value="1"/>
</dbReference>
<dbReference type="InterPro" id="IPR012099">
    <property type="entry name" value="Midasin"/>
</dbReference>
<dbReference type="STRING" id="669874.A0A1E4TPV3"/>
<dbReference type="GO" id="GO:0030687">
    <property type="term" value="C:preribosome, large subunit precursor"/>
    <property type="evidence" value="ECO:0007669"/>
    <property type="project" value="TreeGrafter"/>
</dbReference>
<dbReference type="Pfam" id="PF17865">
    <property type="entry name" value="AAA_lid_5"/>
    <property type="match status" value="1"/>
</dbReference>
<name>A0A1E4TPV3_PACTA</name>
<feature type="compositionally biased region" description="Basic and acidic residues" evidence="11">
    <location>
        <begin position="4214"/>
        <end position="4234"/>
    </location>
</feature>
<dbReference type="Gene3D" id="3.40.50.410">
    <property type="entry name" value="von Willebrand factor, type A domain"/>
    <property type="match status" value="1"/>
</dbReference>
<evidence type="ECO:0000313" key="13">
    <source>
        <dbReference type="EMBL" id="ODV93781.1"/>
    </source>
</evidence>
<feature type="compositionally biased region" description="Acidic residues" evidence="11">
    <location>
        <begin position="4329"/>
        <end position="4341"/>
    </location>
</feature>
<feature type="compositionally biased region" description="Acidic residues" evidence="11">
    <location>
        <begin position="4403"/>
        <end position="4425"/>
    </location>
</feature>
<sequence>MKMNNDIIIDLDSFYRSYRNFKSHYELKNIPDCIELKSSDSVEHSLDELSKFLLKDLAVFPLYYSLRPIFIELTSRLITNLDLESEELHKHKFNIPGSIILNSICKVVQFSGELLLLVEWFLKRQEFFKQIEKKLSNNVANQFELQNLLLAFYRLILKDRQKFVNFVNPKILYSILRNDNSTLTNKFLSIQLLSLYLQLSESLKIEMIELYLKNEEPKGYYEGDEYINYTFLSVLEAKRLSNFTKLPPAATLSYDNNNKLVIGPENLSKLVISVCGILLPVLNKDNHNYKSEFVPINKSISALKKLIFNFKEFTPTILIGKAGSGKTFLINELSKISNQQNSIIKIHLNDQTDAKLLLGTYISDVKPGTFIWKNGVLTTAVKEGRPVLIEDIDKAPTEVLSILLTLLEKKEITIPSRGEVIKAANGFQLISTIRIANDANEAQIPDLIGLRLWNIITLQPLDYNDLMRILREKYPLLVNLLPNFIKLFSKIIEIYNTRKFISLNKGSKPRVITTRDLMKFCGRSNKLLMNNGAKSSEQLLTTEIYDLLFQEAVDCFTSSIVEITPLNWIINEIGQTLEVPSSRIQLFLNKNIPIFENYDDHLKIGRALLNKSTTSATLKKARYSSSFAKTNHSLRLMEQIGVSISMCEPVLLVGETGTGKTTVVQQVAKMLNKKLVVINVSQQTEIGDLLGGYKPVNTKIIALPLQELFDNLFHRTFSIKKNAQFMEILSKCFNKNQWKNVIRLWKEAVKMAKNHLSEKKNEDLEVDNNENGNNTPKKKRKLDHNEKKWLMDQWNDFNLKVADFEKQAIDIQNSFVFQFIEGLLVKAVRNGDWLLLDEINLGSSETLESISDLLSEKLEERNILLSEKGEIENIEAHTDFRIFACMNPSTDVGKKDLPVNVRSRFTEIYVHSPDRDLTDLLMIIDQYIGKYSLSDEWCGNDVAQLYLEAKRLAENNQIVDGANKKPHFSIRTLTRTLLYVCDIVSIYGLRRSLYEGFSMSFTTLLDADSEKILKPIIEKYTIGRLKNQKSVLSQIPPNPSSPDDQYVQFRHYWMKHGPNELKPQPHYIITPFVEKNMLNLVRATSGRQFPVLIQGPTSSGKTSMINYLANITGHKFVRINNHEHTDLQEYLGSYISDQTGKLVFKEGILVEALRKGYWIVLDELNLAPTDVLEALNRLLDDNRELLIPETQEVVHPHPDFMLFATQNPPGLYGGRKILSRAFRNRFLELHYDDIPQDELETILKERCQIAPSYCKKIVEVYRQLTIQRQSTRLFEQKNSFATLRDLFRWAEREAIGYDQLAANGYMLLAERVRREDEKALVKQVLEKVMKVKLNMAEYYRSLENEDLINSASDVIWTKAMRRLSVLVISALRNNEPILLVGETGCGKTTICQLIAEFTKKKLITVNAHQNTETGDILGAQRPMRNRSEIQQKITSKIIEVFSTEGIEYENDDKHDFDKLYNKFLAVSSFGKVDSALIDEIKKLNQSLRVLFEWCDGPLIQALESGNFFLLDEISLADDAVLERLNSVLEPERSLLLAEKGTTDALIVASDGFEFLATMNPGGDYGKKELSPALRNRFTEIWVPSMDDFEDVRQIVGSKLVPQAKSLCKPLVSFAEWYGKKFGGGDTSNGVISLRDILAWVQFINSSLFKIGNANACLLHGGCMVFIDSLGTNNTAFLAENEENLRKQKLECAKMLSDLVNEDLIKYYSDSPSVSLQDKTLKCGLFEIPRLPDTESSASFNLEAPTTATNAMRVVRAMQVAKPILLEGSPGVGKTSLISALAAATGNKLTRINLSEQTDLIDLFGSDAPAEGGNTGEFAWRDAPFLRAMQKGEWVLLDEMNLASQSVLEGLNACLDHRGEAYIPELNKSFNRHENFVVFAAQNPQYQGGGRKGLPKSFVNRFTVVYVNMLTSVDLNLISHHIYPNIDPDICSKMIEFISKLEENVVIKKKWGSLGSPWEFNLRDTLRWLELYNSPGISESLHPGDFLNIIVEQRFRSKSDREEVRKLYQSIFGEIALDNPYYVIGEKFLQIGREIIARKELIAYGVNNCLFPLQCTLNVSETVLTCINRSWPLIIVGKTNSGKTELIKFIASVVGVKVEEFSMNSDVDSMDILGGYEQVDFTRIISQLCSELQEVLLNLTAINLRSSTSEPAIIARVLDLLSYVTYNSIDTSNFGELMENLNSFMNFTNNTELFKILEKGKSLLKRIHENSGVKFEWFDGLLVQAVEKGSWLILDNANLCSPSVLDRLNSLLEPNGSLIINECSAEDGLPRCIKPHPNFRLFLTMDPKHGELSRAMRNRGVEVFVETIDECATPYDREVLGYGRPYDTENEDIDNKLSQLVINVSVGKPVSSFLCPADSIFRSYCILLDVFEMSNAATRNQLVNIVTSTLPFSALRSIDRFSEVVTLSTEFFSFLKTFVSGVRERYMFMEKLDLLKNLYGLYESPSKRAAMLVGCEIDYSDYQTPNILINRQLLLSLIEKGSNLNSSEHIYLFELAFGIFEASLLISKLDERASNSKVNELNYLERSAAFSCGRNIKRPARLNVYSLLKALSSYISDTFSTISSSDLIFESESLYSSLFELQMLWRRFYENSKFQDESKLRVYQELISNWIEINKSNQFFGIYLKNFLNAVNDFSQKLALKTGTSIGRIWEHFRSAYPSSEQAWINRESIDRLADEFDEVAYEQFSDSAKMVHDLRILILQLYDEASTDVEISSELVENLSGSIAQLKEISSKFLNKRIHIFEFEFTLLLNFMECSSITNNEDLVLSNDFLTSSLQSKKHTTSMTRYRKEIYKPYPIIFDSLWKLKNEDYISFVRGLFMDEFVVSSLKKCANITNIPGTQLNQALDDISQLGSLLVNQSSSILADQMENFKNLLIGWVSELCSLHLSVKDAEILKSLLFVDSPKDVNVDKIFEIIQFANDENFINIFKRFFAPSLWLLLSNINTAENLGKAWILFSCGSIQLFVPSFPLDPATKEYVEYDIYMQQKEFVETFKESWNQFSKVSNSIIDCLPTISSDNIPTKPRVFRSSFSVDSLFYEWQAFMESSIDSDPVQRLLDIAIEFNKSAIQQIDTFQKNSFQFISRLDQSYSRYADLNDILRGYIFGLKLGYDLITVSKVNSTKESKSKLLWPLQLGNITIENELMQSFSNVSEFCKSQSITSVSADYILIYFMKLYFVQAKTQGMVSTDLNSILGNIFQGLYYRWSLRRMKKEEEEAIQSSMYRFNDSTMDAEAEFKSLFPDYEDVMDLKDNHGDKNSFSTDDVYLKLMKTYISVFLEKEDIRIKDIMSDGLELVKMLEKSDSFKDGFLDSSVLIVLVNKVSSSIDEFSKYSTDDIDFYRDFNPTESKRVIDIIEKLQGSVHNLLLQWPDHATLQNIFMASSELLSFPSNTPLAKLIQKLEQIYTFISEWEKFSHSKISLKSNFDEIAQLIISWRKLELRTWKSLFANEDKAMEKNIGKWWFHLFETIIVPIMAESQDVEIDEVKILAAINIFLSQTTYGEYFHRLTLLKAFSQHVKLISSEFPMYDAISNVILYYEQFSPIIKDEIAVNRKQLEKSISEIILLASWKDVNADALKQSARRSHHSLYKIVRKYRELLSKPVSVVIEGGLSSSKNIHVSVTENYVPKAINIDAISINEVSNKILLENHDLIMIIKKMDTYVENFKDESLPDIYEFSKDLLKETESLRKETPTQLSQENKKDIAALKSRKRKLMSDTLKELRRMGLKTHLSANVTKKQSSINLILTKSKTFKETKLEGSDLFFFRILDLLPRLRASMSNVSPDVPVTDAQKGLAVIENLLYSLISARKPLVKASTCVDEINFLMGSVEKLSAYKKSGCVLKCSLHEGLALTKADFEHLSYWLPKILDYGLYAIDSASRLTKKSVDTDVFVNAKLKIKDFASNFHDISLLGIMTSEDSTLFCNFNNYLVEFICALNGWKAKNNSLSFVAEFILSWIDTGKISEVASSNYSQIPFNASDLEKVEKAFRDLTTSVILSVQNIVSLRKSESISVENDNWFLESQQRLSSYIQLLNGKRIKARLTKCLDVIFEIQHNEITSGICSTICAAISPLLSHYSNLASLILNNAKQNYIETSHSTFILSSILHKLATEGFCSPEPQQQSKEKDDLQDGTGLGEGEGETNNSKDVEDDEDLSEHAQKENEKNKDDGDDDNGDDDAVSIEGDMAGDLEEAPDAEDDENDEDKADEDLDEEIDDIDDLDPNAIDEKMWDEETKEDTKQKDSDKMPQNSNEDDELQAMDEENEKEKRNETEDLNKDEEAQENSQENDENGDEEEQEGEEEEGVGEQEDEIKNKDDEKMEANADESEALELSDDMHLDSSEEDNSNAEDSESFDDKMNSDEEIDMDENKEEMMENNEIEEPLPTDEVKAESDEDHNIESEDERDDDQLNKDEKDETMEGAESDMELLDKEEEETESNEANKNENAAQGLEQSGQQDEVKADEASAKQKSGQEEEGANAETQEEKQDIGASGTAQFQQDNQEESESNADEARDMARQSLKQLGDSLKEFHRRRQEIKEASEQDDLSENAANKRPDEFQHIEGENTEFDTQALGAASKDQIQTINEDMAVDDDLEQKEENDAEQDLNMEDDRKMDMDEAQNVESPELQDPTEDFNGQSKTAFVGDRNKFDEFSDLETLKAENIIEDDTDFKDDLEISKDNHPDKIFRSLEEAHDLWRQSDIATQELSAGLTEQLRLILEPTLATKLRGDYKTGKRLNMKRIIPYIASQFRKDKIWLRRTKPSKRQYQIMIAVDDSKSMSESKSVDLAFKSIALVSKALTQLESGALSIVKFGEYTEVVHPFDKAFTADTGAKIFQSFDFGQTRTDIKKLVSQSIKLFDDARASGNSDLWQLEIILSDGVCEDHETVQRLVRRARENKIMLVFVIIDGINSSESILDMSQVSYVPDASGKMVLKVDKYLDTFPFEFYVVVHNINELPEMLAIILRQYFSELASM</sequence>
<dbReference type="Pfam" id="PF07728">
    <property type="entry name" value="AAA_5"/>
    <property type="match status" value="8"/>
</dbReference>
<evidence type="ECO:0000259" key="12">
    <source>
        <dbReference type="PROSITE" id="PS50234"/>
    </source>
</evidence>
<feature type="compositionally biased region" description="Acidic residues" evidence="11">
    <location>
        <begin position="4311"/>
        <end position="4321"/>
    </location>
</feature>
<dbReference type="SMART" id="SM00382">
    <property type="entry name" value="AAA"/>
    <property type="match status" value="6"/>
</dbReference>
<dbReference type="InterPro" id="IPR027417">
    <property type="entry name" value="P-loop_NTPase"/>
</dbReference>
<keyword evidence="5" id="KW-0597">Phosphoprotein</keyword>
<evidence type="ECO:0000256" key="3">
    <source>
        <dbReference type="ARBA" id="ARBA00007188"/>
    </source>
</evidence>
<feature type="compositionally biased region" description="Acidic residues" evidence="11">
    <location>
        <begin position="4240"/>
        <end position="4252"/>
    </location>
</feature>
<evidence type="ECO:0000313" key="14">
    <source>
        <dbReference type="Proteomes" id="UP000094236"/>
    </source>
</evidence>
<dbReference type="CDD" id="cd00009">
    <property type="entry name" value="AAA"/>
    <property type="match status" value="4"/>
</dbReference>
<dbReference type="GO" id="GO:0005524">
    <property type="term" value="F:ATP binding"/>
    <property type="evidence" value="ECO:0007669"/>
    <property type="project" value="UniProtKB-KW"/>
</dbReference>
<dbReference type="InterPro" id="IPR011704">
    <property type="entry name" value="ATPase_dyneun-rel_AAA"/>
</dbReference>
<feature type="compositionally biased region" description="Acidic residues" evidence="11">
    <location>
        <begin position="4268"/>
        <end position="4298"/>
    </location>
</feature>
<evidence type="ECO:0000256" key="6">
    <source>
        <dbReference type="ARBA" id="ARBA00022741"/>
    </source>
</evidence>
<protein>
    <recommendedName>
        <fullName evidence="4 10">Midasin</fullName>
    </recommendedName>
</protein>
<feature type="compositionally biased region" description="Basic and acidic residues" evidence="11">
    <location>
        <begin position="4145"/>
        <end position="4157"/>
    </location>
</feature>
<dbReference type="FunFam" id="3.40.50.300:FF:000582">
    <property type="entry name" value="Midasin"/>
    <property type="match status" value="1"/>
</dbReference>
<dbReference type="GO" id="GO:0000055">
    <property type="term" value="P:ribosomal large subunit export from nucleus"/>
    <property type="evidence" value="ECO:0007669"/>
    <property type="project" value="TreeGrafter"/>
</dbReference>
<dbReference type="OrthoDB" id="5186at2759"/>
<feature type="compositionally biased region" description="Basic and acidic residues" evidence="11">
    <location>
        <begin position="4538"/>
        <end position="4550"/>
    </location>
</feature>
<dbReference type="Pfam" id="PF21108">
    <property type="entry name" value="MDN1_4th"/>
    <property type="match status" value="1"/>
</dbReference>
<evidence type="ECO:0000256" key="11">
    <source>
        <dbReference type="SAM" id="MobiDB-lite"/>
    </source>
</evidence>
<dbReference type="FunFam" id="3.40.50.300:FF:001053">
    <property type="entry name" value="Midasin"/>
    <property type="match status" value="1"/>
</dbReference>
<dbReference type="FunFam" id="3.40.50.300:FF:000712">
    <property type="entry name" value="Midasin"/>
    <property type="match status" value="1"/>
</dbReference>
<evidence type="ECO:0000256" key="8">
    <source>
        <dbReference type="ARBA" id="ARBA00023186"/>
    </source>
</evidence>
<dbReference type="PROSITE" id="PS50234">
    <property type="entry name" value="VWFA"/>
    <property type="match status" value="1"/>
</dbReference>
<dbReference type="EMBL" id="KV454017">
    <property type="protein sequence ID" value="ODV93781.1"/>
    <property type="molecule type" value="Genomic_DNA"/>
</dbReference>
<dbReference type="PROSITE" id="PS00675">
    <property type="entry name" value="SIGMA54_INTERACT_1"/>
    <property type="match status" value="1"/>
</dbReference>
<dbReference type="InterPro" id="IPR003593">
    <property type="entry name" value="AAA+_ATPase"/>
</dbReference>
<dbReference type="CDD" id="cd01460">
    <property type="entry name" value="vWA_midasin"/>
    <property type="match status" value="1"/>
</dbReference>
<dbReference type="SUPFAM" id="SSF52540">
    <property type="entry name" value="P-loop containing nucleoside triphosphate hydrolases"/>
    <property type="match status" value="6"/>
</dbReference>
<evidence type="ECO:0000256" key="10">
    <source>
        <dbReference type="PIRNR" id="PIRNR010340"/>
    </source>
</evidence>
<evidence type="ECO:0000256" key="7">
    <source>
        <dbReference type="ARBA" id="ARBA00022840"/>
    </source>
</evidence>